<dbReference type="Gene3D" id="3.30.160.60">
    <property type="entry name" value="Classic Zinc Finger"/>
    <property type="match status" value="4"/>
</dbReference>
<dbReference type="InterPro" id="IPR036051">
    <property type="entry name" value="KRAB_dom_sf"/>
</dbReference>
<evidence type="ECO:0000256" key="8">
    <source>
        <dbReference type="ARBA" id="ARBA00023125"/>
    </source>
</evidence>
<evidence type="ECO:0000256" key="1">
    <source>
        <dbReference type="ARBA" id="ARBA00004123"/>
    </source>
</evidence>
<dbReference type="PANTHER" id="PTHR24381:SF390">
    <property type="entry name" value="ZINC FINGER PROTEIN 37 HOMOLOG"/>
    <property type="match status" value="1"/>
</dbReference>
<feature type="domain" description="C2H2-type" evidence="12">
    <location>
        <begin position="387"/>
        <end position="414"/>
    </location>
</feature>
<feature type="non-terminal residue" evidence="14">
    <location>
        <position position="417"/>
    </location>
</feature>
<organism evidence="14 15">
    <name type="scientific">Daubentonia madagascariensis</name>
    <name type="common">Aye-aye</name>
    <name type="synonym">Sciurus madagascariensis</name>
    <dbReference type="NCBI Taxonomy" id="31869"/>
    <lineage>
        <taxon>Eukaryota</taxon>
        <taxon>Metazoa</taxon>
        <taxon>Chordata</taxon>
        <taxon>Craniata</taxon>
        <taxon>Vertebrata</taxon>
        <taxon>Euteleostomi</taxon>
        <taxon>Mammalia</taxon>
        <taxon>Eutheria</taxon>
        <taxon>Euarchontoglires</taxon>
        <taxon>Primates</taxon>
        <taxon>Strepsirrhini</taxon>
        <taxon>Chiromyiformes</taxon>
        <taxon>Daubentoniidae</taxon>
        <taxon>Daubentonia</taxon>
    </lineage>
</organism>
<sequence length="417" mass="48441">DSVTFADMAVNFTKEEWTLLSPAQRNLYRDVMLENCRNLAFVDWVTQRNTKDTTPPRDILAKRTFHEANRVCLTSNNLRPSTLGEAWKCHKIEESRKQRKQNLQQVAVAHEKDKSPVKTCECHEMRDNSKPVSKFVPSQGDSMKKYIPKCDSNIWKYNPVLNNSRKIHKDSDYVTVLWQNIQFVSPCGRTQPKLKSNTWVVSQNNVHHVHNKIDKRAKIHEQNPFGKAFNEDLSFRACRTHTGEKMCDSNQCENTFRNNPIRAVQMQFYTAETNNENHQSGKTSAHILNSNSCRRINTGEKNHKCQECGKAFIYQSFLMRHMKIHTGEKPYECKKCGKAFRYSLHLHKHLGKHIMEKSYECKECGKAFSKSSKLTLHIRTHTGEKPYKCEKCGKAFTKSSGLKRHLRIHSGEKSYEC</sequence>
<evidence type="ECO:0000259" key="12">
    <source>
        <dbReference type="PROSITE" id="PS50157"/>
    </source>
</evidence>
<evidence type="ECO:0000256" key="9">
    <source>
        <dbReference type="ARBA" id="ARBA00023163"/>
    </source>
</evidence>
<evidence type="ECO:0000256" key="7">
    <source>
        <dbReference type="ARBA" id="ARBA00023015"/>
    </source>
</evidence>
<comment type="similarity">
    <text evidence="2">Belongs to the krueppel C2H2-type zinc-finger protein family.</text>
</comment>
<dbReference type="GO" id="GO:0003677">
    <property type="term" value="F:DNA binding"/>
    <property type="evidence" value="ECO:0007669"/>
    <property type="project" value="UniProtKB-KW"/>
</dbReference>
<evidence type="ECO:0000256" key="2">
    <source>
        <dbReference type="ARBA" id="ARBA00006991"/>
    </source>
</evidence>
<dbReference type="Gene3D" id="6.10.140.140">
    <property type="match status" value="1"/>
</dbReference>
<dbReference type="SUPFAM" id="SSF109640">
    <property type="entry name" value="KRAB domain (Kruppel-associated box)"/>
    <property type="match status" value="1"/>
</dbReference>
<dbReference type="CDD" id="cd07765">
    <property type="entry name" value="KRAB_A-box"/>
    <property type="match status" value="1"/>
</dbReference>
<dbReference type="Pfam" id="PF13465">
    <property type="entry name" value="zf-H2C2_2"/>
    <property type="match status" value="1"/>
</dbReference>
<proteinExistence type="inferred from homology"/>
<dbReference type="Pfam" id="PF00096">
    <property type="entry name" value="zf-C2H2"/>
    <property type="match status" value="2"/>
</dbReference>
<accession>A0ABD2D8T2</accession>
<keyword evidence="4" id="KW-0677">Repeat</keyword>
<dbReference type="FunFam" id="3.30.160.60:FF:000579">
    <property type="entry name" value="Zinc finger protein 354B"/>
    <property type="match status" value="1"/>
</dbReference>
<dbReference type="Pfam" id="PF01352">
    <property type="entry name" value="KRAB"/>
    <property type="match status" value="1"/>
</dbReference>
<feature type="domain" description="C2H2-type" evidence="12">
    <location>
        <begin position="359"/>
        <end position="386"/>
    </location>
</feature>
<protein>
    <submittedName>
        <fullName evidence="14">Zinc finger protein 114 isoform 1</fullName>
    </submittedName>
</protein>
<dbReference type="SMART" id="SM00355">
    <property type="entry name" value="ZnF_C2H2"/>
    <property type="match status" value="4"/>
</dbReference>
<evidence type="ECO:0000256" key="3">
    <source>
        <dbReference type="ARBA" id="ARBA00022723"/>
    </source>
</evidence>
<dbReference type="Proteomes" id="UP001610411">
    <property type="component" value="Unassembled WGS sequence"/>
</dbReference>
<dbReference type="FunFam" id="3.30.160.60:FF:002343">
    <property type="entry name" value="Zinc finger protein 33A"/>
    <property type="match status" value="1"/>
</dbReference>
<dbReference type="PROSITE" id="PS50157">
    <property type="entry name" value="ZINC_FINGER_C2H2_2"/>
    <property type="match status" value="4"/>
</dbReference>
<keyword evidence="8" id="KW-0238">DNA-binding</keyword>
<dbReference type="SUPFAM" id="SSF57667">
    <property type="entry name" value="beta-beta-alpha zinc fingers"/>
    <property type="match status" value="2"/>
</dbReference>
<dbReference type="InterPro" id="IPR036236">
    <property type="entry name" value="Znf_C2H2_sf"/>
</dbReference>
<evidence type="ECO:0000256" key="6">
    <source>
        <dbReference type="ARBA" id="ARBA00022833"/>
    </source>
</evidence>
<evidence type="ECO:0000256" key="5">
    <source>
        <dbReference type="ARBA" id="ARBA00022771"/>
    </source>
</evidence>
<keyword evidence="3" id="KW-0479">Metal-binding</keyword>
<dbReference type="PROSITE" id="PS50805">
    <property type="entry name" value="KRAB"/>
    <property type="match status" value="1"/>
</dbReference>
<evidence type="ECO:0000256" key="11">
    <source>
        <dbReference type="PROSITE-ProRule" id="PRU00042"/>
    </source>
</evidence>
<evidence type="ECO:0000256" key="10">
    <source>
        <dbReference type="ARBA" id="ARBA00023242"/>
    </source>
</evidence>
<reference evidence="14 15" key="1">
    <citation type="journal article" date="2024" name="G3 (Bethesda)">
        <title>A hybrid genome assembly of the endangered aye-aye (Daubentonia madagascariensis).</title>
        <authorList>
            <person name="Versoza C.J."/>
            <person name="Pfeifer S.P."/>
        </authorList>
    </citation>
    <scope>NUCLEOTIDE SEQUENCE [LARGE SCALE GENOMIC DNA]</scope>
    <source>
        <strain evidence="14">6821</strain>
    </source>
</reference>
<comment type="caution">
    <text evidence="14">The sequence shown here is derived from an EMBL/GenBank/DDBJ whole genome shotgun (WGS) entry which is preliminary data.</text>
</comment>
<keyword evidence="7" id="KW-0805">Transcription regulation</keyword>
<dbReference type="PROSITE" id="PS00028">
    <property type="entry name" value="ZINC_FINGER_C2H2_1"/>
    <property type="match status" value="4"/>
</dbReference>
<feature type="domain" description="C2H2-type" evidence="12">
    <location>
        <begin position="331"/>
        <end position="358"/>
    </location>
</feature>
<keyword evidence="5 11" id="KW-0863">Zinc-finger</keyword>
<dbReference type="InterPro" id="IPR001909">
    <property type="entry name" value="KRAB"/>
</dbReference>
<keyword evidence="6" id="KW-0862">Zinc</keyword>
<feature type="domain" description="KRAB" evidence="13">
    <location>
        <begin position="3"/>
        <end position="81"/>
    </location>
</feature>
<dbReference type="FunFam" id="3.30.160.60:FF:000338">
    <property type="entry name" value="zinc finger protein 383"/>
    <property type="match status" value="1"/>
</dbReference>
<comment type="subcellular location">
    <subcellularLocation>
        <location evidence="1">Nucleus</location>
    </subcellularLocation>
</comment>
<feature type="domain" description="C2H2-type" evidence="12">
    <location>
        <begin position="303"/>
        <end position="330"/>
    </location>
</feature>
<evidence type="ECO:0000313" key="15">
    <source>
        <dbReference type="Proteomes" id="UP001610411"/>
    </source>
</evidence>
<evidence type="ECO:0000256" key="4">
    <source>
        <dbReference type="ARBA" id="ARBA00022737"/>
    </source>
</evidence>
<gene>
    <name evidence="14" type="ORF">WCI35_031448</name>
</gene>
<evidence type="ECO:0000313" key="14">
    <source>
        <dbReference type="EMBL" id="KAL2763011.1"/>
    </source>
</evidence>
<name>A0ABD2D8T2_DAUMA</name>
<dbReference type="InterPro" id="IPR013087">
    <property type="entry name" value="Znf_C2H2_type"/>
</dbReference>
<evidence type="ECO:0000259" key="13">
    <source>
        <dbReference type="PROSITE" id="PS50805"/>
    </source>
</evidence>
<dbReference type="PANTHER" id="PTHR24381">
    <property type="entry name" value="ZINC FINGER PROTEIN"/>
    <property type="match status" value="1"/>
</dbReference>
<keyword evidence="9" id="KW-0804">Transcription</keyword>
<dbReference type="EMBL" id="JBFSEQ010000013">
    <property type="protein sequence ID" value="KAL2763011.1"/>
    <property type="molecule type" value="Genomic_DNA"/>
</dbReference>
<dbReference type="GO" id="GO:0008270">
    <property type="term" value="F:zinc ion binding"/>
    <property type="evidence" value="ECO:0007669"/>
    <property type="project" value="UniProtKB-KW"/>
</dbReference>
<dbReference type="AlphaFoldDB" id="A0ABD2D8T2"/>
<dbReference type="FunFam" id="3.30.160.60:FF:000352">
    <property type="entry name" value="zinc finger protein 3 homolog"/>
    <property type="match status" value="1"/>
</dbReference>
<keyword evidence="10" id="KW-0539">Nucleus</keyword>
<dbReference type="GO" id="GO:0005634">
    <property type="term" value="C:nucleus"/>
    <property type="evidence" value="ECO:0007669"/>
    <property type="project" value="UniProtKB-SubCell"/>
</dbReference>
<feature type="non-terminal residue" evidence="14">
    <location>
        <position position="1"/>
    </location>
</feature>
<keyword evidence="15" id="KW-1185">Reference proteome</keyword>
<dbReference type="SMART" id="SM00349">
    <property type="entry name" value="KRAB"/>
    <property type="match status" value="1"/>
</dbReference>